<keyword evidence="4" id="KW-1185">Reference proteome</keyword>
<dbReference type="RefSeq" id="WP_054020614.1">
    <property type="nucleotide sequence ID" value="NZ_BBYR01000037.1"/>
</dbReference>
<name>A0A0K8P1Y1_PISS1</name>
<feature type="domain" description="Anti-sigma K factor RskA C-terminal" evidence="2">
    <location>
        <begin position="108"/>
        <end position="234"/>
    </location>
</feature>
<feature type="transmembrane region" description="Helical" evidence="1">
    <location>
        <begin position="103"/>
        <end position="125"/>
    </location>
</feature>
<organism evidence="3 4">
    <name type="scientific">Piscinibacter sakaiensis</name>
    <name type="common">Ideonella sakaiensis</name>
    <dbReference type="NCBI Taxonomy" id="1547922"/>
    <lineage>
        <taxon>Bacteria</taxon>
        <taxon>Pseudomonadati</taxon>
        <taxon>Pseudomonadota</taxon>
        <taxon>Betaproteobacteria</taxon>
        <taxon>Burkholderiales</taxon>
        <taxon>Sphaerotilaceae</taxon>
        <taxon>Piscinibacter</taxon>
    </lineage>
</organism>
<dbReference type="PANTHER" id="PTHR37461">
    <property type="entry name" value="ANTI-SIGMA-K FACTOR RSKA"/>
    <property type="match status" value="1"/>
</dbReference>
<accession>A0A0K8P1Y1</accession>
<proteinExistence type="predicted"/>
<evidence type="ECO:0000259" key="2">
    <source>
        <dbReference type="Pfam" id="PF10099"/>
    </source>
</evidence>
<reference evidence="4" key="1">
    <citation type="submission" date="2015-07" db="EMBL/GenBank/DDBJ databases">
        <title>Discovery of a poly(ethylene terephthalate assimilation.</title>
        <authorList>
            <person name="Yoshida S."/>
            <person name="Hiraga K."/>
            <person name="Takehana T."/>
            <person name="Taniguchi I."/>
            <person name="Yamaji H."/>
            <person name="Maeda Y."/>
            <person name="Toyohara K."/>
            <person name="Miyamoto K."/>
            <person name="Kimura Y."/>
            <person name="Oda K."/>
        </authorList>
    </citation>
    <scope>NUCLEOTIDE SEQUENCE [LARGE SCALE GENOMIC DNA]</scope>
    <source>
        <strain evidence="4">NBRC 110686 / TISTR 2288 / 201-F6</strain>
    </source>
</reference>
<comment type="caution">
    <text evidence="3">The sequence shown here is derived from an EMBL/GenBank/DDBJ whole genome shotgun (WGS) entry which is preliminary data.</text>
</comment>
<keyword evidence="1" id="KW-0812">Transmembrane</keyword>
<dbReference type="AlphaFoldDB" id="A0A0K8P1Y1"/>
<gene>
    <name evidence="3" type="ORF">ISF6_2473</name>
</gene>
<dbReference type="EMBL" id="BBYR01000037">
    <property type="protein sequence ID" value="GAP36633.1"/>
    <property type="molecule type" value="Genomic_DNA"/>
</dbReference>
<evidence type="ECO:0000256" key="1">
    <source>
        <dbReference type="SAM" id="Phobius"/>
    </source>
</evidence>
<reference evidence="3 4" key="2">
    <citation type="journal article" date="2016" name="Science">
        <title>A bacterium that degrades and assimilates poly(ethylene terephthalate).</title>
        <authorList>
            <person name="Yoshida S."/>
            <person name="Hiraga K."/>
            <person name="Takehana T."/>
            <person name="Taniguchi I."/>
            <person name="Yamaji H."/>
            <person name="Maeda Y."/>
            <person name="Toyohara K."/>
            <person name="Miyamoto K."/>
            <person name="Kimura Y."/>
            <person name="Oda K."/>
        </authorList>
    </citation>
    <scope>NUCLEOTIDE SEQUENCE [LARGE SCALE GENOMIC DNA]</scope>
    <source>
        <strain evidence="4">NBRC 110686 / TISTR 2288 / 201-F6</strain>
    </source>
</reference>
<keyword evidence="1" id="KW-1133">Transmembrane helix</keyword>
<dbReference type="OrthoDB" id="5298046at2"/>
<sequence length="243" mass="25131">MDYARPELADRLAGEYVLGTLQGPARRRLEGLLAAHPALRDAVADWTARLGLFAASVPEVTPSPGTWTAIERRLFGAPAPAAQAPAAAGPRWFAWLAGSPARLGGGLAAFAAVLVLSVVLVLQGLQPAAEPVRYVALLQSPQTQGTGWVVQLSAAGDLRLVPSAPGGPVPAGRALQFWTKPEGAAGPTSLGLVRPDQPLTLPAARLPGRGANVLFEITLEPEGGSPYDRPSGPILFVGRTVAL</sequence>
<protein>
    <recommendedName>
        <fullName evidence="2">Anti-sigma K factor RskA C-terminal domain-containing protein</fullName>
    </recommendedName>
</protein>
<keyword evidence="1" id="KW-0472">Membrane</keyword>
<dbReference type="Pfam" id="PF10099">
    <property type="entry name" value="RskA_C"/>
    <property type="match status" value="1"/>
</dbReference>
<dbReference type="InterPro" id="IPR018764">
    <property type="entry name" value="RskA_C"/>
</dbReference>
<dbReference type="GO" id="GO:0006417">
    <property type="term" value="P:regulation of translation"/>
    <property type="evidence" value="ECO:0007669"/>
    <property type="project" value="TreeGrafter"/>
</dbReference>
<dbReference type="PANTHER" id="PTHR37461:SF1">
    <property type="entry name" value="ANTI-SIGMA-K FACTOR RSKA"/>
    <property type="match status" value="1"/>
</dbReference>
<dbReference type="GO" id="GO:0005886">
    <property type="term" value="C:plasma membrane"/>
    <property type="evidence" value="ECO:0007669"/>
    <property type="project" value="InterPro"/>
</dbReference>
<dbReference type="STRING" id="1547922.ISF6_2473"/>
<dbReference type="Proteomes" id="UP000037660">
    <property type="component" value="Unassembled WGS sequence"/>
</dbReference>
<dbReference type="GO" id="GO:0016989">
    <property type="term" value="F:sigma factor antagonist activity"/>
    <property type="evidence" value="ECO:0007669"/>
    <property type="project" value="TreeGrafter"/>
</dbReference>
<evidence type="ECO:0000313" key="4">
    <source>
        <dbReference type="Proteomes" id="UP000037660"/>
    </source>
</evidence>
<dbReference type="InterPro" id="IPR051474">
    <property type="entry name" value="Anti-sigma-K/W_factor"/>
</dbReference>
<evidence type="ECO:0000313" key="3">
    <source>
        <dbReference type="EMBL" id="GAP36633.1"/>
    </source>
</evidence>